<dbReference type="Proteomes" id="UP000179001">
    <property type="component" value="Unassembled WGS sequence"/>
</dbReference>
<organism evidence="8 9">
    <name type="scientific">Candidatus Falkowbacteria bacterium RIFOXYC2_FULL_36_12</name>
    <dbReference type="NCBI Taxonomy" id="1798002"/>
    <lineage>
        <taxon>Bacteria</taxon>
        <taxon>Candidatus Falkowiibacteriota</taxon>
    </lineage>
</organism>
<gene>
    <name evidence="6" type="primary">rsmI</name>
    <name evidence="8" type="ORF">A2478_04180</name>
</gene>
<evidence type="ECO:0000313" key="9">
    <source>
        <dbReference type="Proteomes" id="UP000179001"/>
    </source>
</evidence>
<dbReference type="InterPro" id="IPR014777">
    <property type="entry name" value="4pyrrole_Mease_sub1"/>
</dbReference>
<feature type="domain" description="Tetrapyrrole methylase" evidence="7">
    <location>
        <begin position="6"/>
        <end position="204"/>
    </location>
</feature>
<dbReference type="AlphaFoldDB" id="A0A1F5SY64"/>
<sequence>MENGILYIVATPIGNLSDLTFRAKETLESVDVIWCEDTRQSAKLLSHFDIKKKTIGLHQHSSDEKIERLIGESLLQGKNIAYISDAGTPGISDPGGKIVELAIKNNIEVIPIPGASAVTTILSASGFPTDKFLFLGFMPHKGKTKIFQQINDSKITTIYYDSPHRVIKTLAEMKDFIDDSRQIIVGRELTKKFETIYRGTLSEVIEQVIEKQKGEFVVVVRGK</sequence>
<comment type="function">
    <text evidence="6">Catalyzes the 2'-O-methylation of the ribose of cytidine 1402 (C1402) in 16S rRNA.</text>
</comment>
<evidence type="ECO:0000259" key="7">
    <source>
        <dbReference type="Pfam" id="PF00590"/>
    </source>
</evidence>
<reference evidence="8 9" key="1">
    <citation type="journal article" date="2016" name="Nat. Commun.">
        <title>Thousands of microbial genomes shed light on interconnected biogeochemical processes in an aquifer system.</title>
        <authorList>
            <person name="Anantharaman K."/>
            <person name="Brown C.T."/>
            <person name="Hug L.A."/>
            <person name="Sharon I."/>
            <person name="Castelle C.J."/>
            <person name="Probst A.J."/>
            <person name="Thomas B.C."/>
            <person name="Singh A."/>
            <person name="Wilkins M.J."/>
            <person name="Karaoz U."/>
            <person name="Brodie E.L."/>
            <person name="Williams K.H."/>
            <person name="Hubbard S.S."/>
            <person name="Banfield J.F."/>
        </authorList>
    </citation>
    <scope>NUCLEOTIDE SEQUENCE [LARGE SCALE GENOMIC DNA]</scope>
</reference>
<dbReference type="PROSITE" id="PS01296">
    <property type="entry name" value="RSMI"/>
    <property type="match status" value="1"/>
</dbReference>
<dbReference type="HAMAP" id="MF_01877">
    <property type="entry name" value="16SrRNA_methyltr_I"/>
    <property type="match status" value="1"/>
</dbReference>
<dbReference type="CDD" id="cd11648">
    <property type="entry name" value="RsmI"/>
    <property type="match status" value="1"/>
</dbReference>
<keyword evidence="2 6" id="KW-0698">rRNA processing</keyword>
<dbReference type="STRING" id="1798002.A2478_04180"/>
<dbReference type="InterPro" id="IPR014776">
    <property type="entry name" value="4pyrrole_Mease_sub2"/>
</dbReference>
<dbReference type="Gene3D" id="3.40.1010.10">
    <property type="entry name" value="Cobalt-precorrin-4 Transmethylase, Domain 1"/>
    <property type="match status" value="1"/>
</dbReference>
<dbReference type="SUPFAM" id="SSF53790">
    <property type="entry name" value="Tetrapyrrole methylase"/>
    <property type="match status" value="1"/>
</dbReference>
<comment type="caution">
    <text evidence="8">The sequence shown here is derived from an EMBL/GenBank/DDBJ whole genome shotgun (WGS) entry which is preliminary data.</text>
</comment>
<keyword evidence="1 6" id="KW-0963">Cytoplasm</keyword>
<evidence type="ECO:0000256" key="3">
    <source>
        <dbReference type="ARBA" id="ARBA00022603"/>
    </source>
</evidence>
<evidence type="ECO:0000256" key="2">
    <source>
        <dbReference type="ARBA" id="ARBA00022552"/>
    </source>
</evidence>
<dbReference type="FunFam" id="3.30.950.10:FF:000002">
    <property type="entry name" value="Ribosomal RNA small subunit methyltransferase I"/>
    <property type="match status" value="1"/>
</dbReference>
<dbReference type="InterPro" id="IPR018063">
    <property type="entry name" value="SAM_MeTrfase_RsmI_CS"/>
</dbReference>
<keyword evidence="3 6" id="KW-0489">Methyltransferase</keyword>
<evidence type="ECO:0000256" key="5">
    <source>
        <dbReference type="ARBA" id="ARBA00022691"/>
    </source>
</evidence>
<dbReference type="PANTHER" id="PTHR46111:SF1">
    <property type="entry name" value="RIBOSOMAL RNA SMALL SUBUNIT METHYLTRANSFERASE I"/>
    <property type="match status" value="1"/>
</dbReference>
<accession>A0A1F5SY64</accession>
<dbReference type="InterPro" id="IPR035996">
    <property type="entry name" value="4pyrrol_Methylase_sf"/>
</dbReference>
<dbReference type="Gene3D" id="3.30.950.10">
    <property type="entry name" value="Methyltransferase, Cobalt-precorrin-4 Transmethylase, Domain 2"/>
    <property type="match status" value="1"/>
</dbReference>
<dbReference type="PANTHER" id="PTHR46111">
    <property type="entry name" value="RIBOSOMAL RNA SMALL SUBUNIT METHYLTRANSFERASE I"/>
    <property type="match status" value="1"/>
</dbReference>
<dbReference type="NCBIfam" id="TIGR00096">
    <property type="entry name" value="16S rRNA (cytidine(1402)-2'-O)-methyltransferase"/>
    <property type="match status" value="1"/>
</dbReference>
<keyword evidence="5 6" id="KW-0949">S-adenosyl-L-methionine</keyword>
<keyword evidence="4 6" id="KW-0808">Transferase</keyword>
<protein>
    <recommendedName>
        <fullName evidence="6">Ribosomal RNA small subunit methyltransferase I</fullName>
        <ecNumber evidence="6">2.1.1.198</ecNumber>
    </recommendedName>
    <alternativeName>
        <fullName evidence="6">16S rRNA 2'-O-ribose C1402 methyltransferase</fullName>
    </alternativeName>
    <alternativeName>
        <fullName evidence="6">rRNA (cytidine-2'-O-)-methyltransferase RsmI</fullName>
    </alternativeName>
</protein>
<dbReference type="PIRSF" id="PIRSF005917">
    <property type="entry name" value="MTase_YraL"/>
    <property type="match status" value="1"/>
</dbReference>
<evidence type="ECO:0000313" key="8">
    <source>
        <dbReference type="EMBL" id="OGF31658.1"/>
    </source>
</evidence>
<evidence type="ECO:0000256" key="1">
    <source>
        <dbReference type="ARBA" id="ARBA00022490"/>
    </source>
</evidence>
<dbReference type="InterPro" id="IPR000878">
    <property type="entry name" value="4pyrrol_Mease"/>
</dbReference>
<dbReference type="Pfam" id="PF00590">
    <property type="entry name" value="TP_methylase"/>
    <property type="match status" value="1"/>
</dbReference>
<dbReference type="InterPro" id="IPR008189">
    <property type="entry name" value="rRNA_ssu_MeTfrase_I"/>
</dbReference>
<dbReference type="EMBL" id="MFGJ01000007">
    <property type="protein sequence ID" value="OGF31658.1"/>
    <property type="molecule type" value="Genomic_DNA"/>
</dbReference>
<comment type="subcellular location">
    <subcellularLocation>
        <location evidence="6">Cytoplasm</location>
    </subcellularLocation>
</comment>
<evidence type="ECO:0000256" key="4">
    <source>
        <dbReference type="ARBA" id="ARBA00022679"/>
    </source>
</evidence>
<comment type="similarity">
    <text evidence="6">Belongs to the methyltransferase superfamily. RsmI family.</text>
</comment>
<name>A0A1F5SY64_9BACT</name>
<dbReference type="GO" id="GO:0005737">
    <property type="term" value="C:cytoplasm"/>
    <property type="evidence" value="ECO:0007669"/>
    <property type="project" value="UniProtKB-SubCell"/>
</dbReference>
<comment type="catalytic activity">
    <reaction evidence="6">
        <text>cytidine(1402) in 16S rRNA + S-adenosyl-L-methionine = 2'-O-methylcytidine(1402) in 16S rRNA + S-adenosyl-L-homocysteine + H(+)</text>
        <dbReference type="Rhea" id="RHEA:42924"/>
        <dbReference type="Rhea" id="RHEA-COMP:10285"/>
        <dbReference type="Rhea" id="RHEA-COMP:10286"/>
        <dbReference type="ChEBI" id="CHEBI:15378"/>
        <dbReference type="ChEBI" id="CHEBI:57856"/>
        <dbReference type="ChEBI" id="CHEBI:59789"/>
        <dbReference type="ChEBI" id="CHEBI:74495"/>
        <dbReference type="ChEBI" id="CHEBI:82748"/>
        <dbReference type="EC" id="2.1.1.198"/>
    </reaction>
</comment>
<dbReference type="EC" id="2.1.1.198" evidence="6"/>
<dbReference type="GO" id="GO:0070677">
    <property type="term" value="F:rRNA (cytosine-2'-O-)-methyltransferase activity"/>
    <property type="evidence" value="ECO:0007669"/>
    <property type="project" value="UniProtKB-UniRule"/>
</dbReference>
<evidence type="ECO:0000256" key="6">
    <source>
        <dbReference type="HAMAP-Rule" id="MF_01877"/>
    </source>
</evidence>
<dbReference type="FunFam" id="3.40.1010.10:FF:000007">
    <property type="entry name" value="Ribosomal RNA small subunit methyltransferase I"/>
    <property type="match status" value="1"/>
</dbReference>
<proteinExistence type="inferred from homology"/>